<accession>A0A0A9D2I0</accession>
<protein>
    <submittedName>
        <fullName evidence="1">Uncharacterized protein</fullName>
    </submittedName>
</protein>
<organism evidence="1">
    <name type="scientific">Arundo donax</name>
    <name type="common">Giant reed</name>
    <name type="synonym">Donax arundinaceus</name>
    <dbReference type="NCBI Taxonomy" id="35708"/>
    <lineage>
        <taxon>Eukaryota</taxon>
        <taxon>Viridiplantae</taxon>
        <taxon>Streptophyta</taxon>
        <taxon>Embryophyta</taxon>
        <taxon>Tracheophyta</taxon>
        <taxon>Spermatophyta</taxon>
        <taxon>Magnoliopsida</taxon>
        <taxon>Liliopsida</taxon>
        <taxon>Poales</taxon>
        <taxon>Poaceae</taxon>
        <taxon>PACMAD clade</taxon>
        <taxon>Arundinoideae</taxon>
        <taxon>Arundineae</taxon>
        <taxon>Arundo</taxon>
    </lineage>
</organism>
<dbReference type="AlphaFoldDB" id="A0A0A9D2I0"/>
<sequence length="57" mass="6481">MTNWHPVSFDCLVESIDVQMNPETVFVYLPQTSWISAPSLDQFLTNQAGMGSEDFKK</sequence>
<proteinExistence type="predicted"/>
<reference evidence="1" key="2">
    <citation type="journal article" date="2015" name="Data Brief">
        <title>Shoot transcriptome of the giant reed, Arundo donax.</title>
        <authorList>
            <person name="Barrero R.A."/>
            <person name="Guerrero F.D."/>
            <person name="Moolhuijzen P."/>
            <person name="Goolsby J.A."/>
            <person name="Tidwell J."/>
            <person name="Bellgard S.E."/>
            <person name="Bellgard M.I."/>
        </authorList>
    </citation>
    <scope>NUCLEOTIDE SEQUENCE</scope>
    <source>
        <tissue evidence="1">Shoot tissue taken approximately 20 cm above the soil surface</tissue>
    </source>
</reference>
<dbReference type="EMBL" id="GBRH01217002">
    <property type="protein sequence ID" value="JAD80893.1"/>
    <property type="molecule type" value="Transcribed_RNA"/>
</dbReference>
<evidence type="ECO:0000313" key="1">
    <source>
        <dbReference type="EMBL" id="JAD80893.1"/>
    </source>
</evidence>
<reference evidence="1" key="1">
    <citation type="submission" date="2014-09" db="EMBL/GenBank/DDBJ databases">
        <authorList>
            <person name="Magalhaes I.L.F."/>
            <person name="Oliveira U."/>
            <person name="Santos F.R."/>
            <person name="Vidigal T.H.D.A."/>
            <person name="Brescovit A.D."/>
            <person name="Santos A.J."/>
        </authorList>
    </citation>
    <scope>NUCLEOTIDE SEQUENCE</scope>
    <source>
        <tissue evidence="1">Shoot tissue taken approximately 20 cm above the soil surface</tissue>
    </source>
</reference>
<name>A0A0A9D2I0_ARUDO</name>